<dbReference type="Pfam" id="PF21825">
    <property type="entry name" value="crAss001_48"/>
    <property type="match status" value="1"/>
</dbReference>
<protein>
    <submittedName>
        <fullName evidence="1">Uncharacterized protein</fullName>
    </submittedName>
</protein>
<reference evidence="1" key="1">
    <citation type="journal article" date="2021" name="Proc. Natl. Acad. Sci. U.S.A.">
        <title>A Catalog of Tens of Thousands of Viruses from Human Metagenomes Reveals Hidden Associations with Chronic Diseases.</title>
        <authorList>
            <person name="Tisza M.J."/>
            <person name="Buck C.B."/>
        </authorList>
    </citation>
    <scope>NUCLEOTIDE SEQUENCE</scope>
    <source>
        <strain evidence="1">CtdNl2</strain>
    </source>
</reference>
<proteinExistence type="predicted"/>
<organism evidence="1">
    <name type="scientific">Myoviridae sp. ctdNl2</name>
    <dbReference type="NCBI Taxonomy" id="2825140"/>
    <lineage>
        <taxon>Viruses</taxon>
        <taxon>Duplodnaviria</taxon>
        <taxon>Heunggongvirae</taxon>
        <taxon>Uroviricota</taxon>
        <taxon>Caudoviricetes</taxon>
    </lineage>
</organism>
<dbReference type="InterPro" id="IPR054052">
    <property type="entry name" value="Y16Q-like"/>
</dbReference>
<dbReference type="EMBL" id="BK015652">
    <property type="protein sequence ID" value="DAE18202.1"/>
    <property type="molecule type" value="Genomic_DNA"/>
</dbReference>
<accession>A0A8S5QGT9</accession>
<evidence type="ECO:0000313" key="1">
    <source>
        <dbReference type="EMBL" id="DAE18202.1"/>
    </source>
</evidence>
<name>A0A8S5QGT9_9CAUD</name>
<sequence>MVEECNSLQDKIDVLVKLLDTDEGKTRKDFELMSLQLTYMVDYHKVLVERINMFKMMVCWNETGLNY</sequence>